<keyword evidence="5 11" id="KW-0812">Transmembrane</keyword>
<feature type="transmembrane region" description="Helical" evidence="11">
    <location>
        <begin position="1354"/>
        <end position="1379"/>
    </location>
</feature>
<dbReference type="PANTHER" id="PTHR47049:SF7">
    <property type="entry name" value="PIEZO-TYPE MECHANOSENSITIVE ION CHANNEL COMPONENT 2 ISOFORM X1"/>
    <property type="match status" value="1"/>
</dbReference>
<evidence type="ECO:0000313" key="18">
    <source>
        <dbReference type="Proteomes" id="UP001501940"/>
    </source>
</evidence>
<feature type="transmembrane region" description="Helical" evidence="11">
    <location>
        <begin position="380"/>
        <end position="401"/>
    </location>
</feature>
<dbReference type="PANTHER" id="PTHR47049">
    <property type="entry name" value="PIEZO-TYPE MECHANOSENSITIVE ION CHANNEL HOMOLOG"/>
    <property type="match status" value="1"/>
</dbReference>
<feature type="domain" description="Piezo TM1-24" evidence="15">
    <location>
        <begin position="182"/>
        <end position="271"/>
    </location>
</feature>
<evidence type="ECO:0000256" key="11">
    <source>
        <dbReference type="SAM" id="Phobius"/>
    </source>
</evidence>
<feature type="domain" description="Piezo TM1-24" evidence="15">
    <location>
        <begin position="277"/>
        <end position="406"/>
    </location>
</feature>
<gene>
    <name evidence="17" type="primary">PIEZO2</name>
</gene>
<evidence type="ECO:0000256" key="5">
    <source>
        <dbReference type="ARBA" id="ARBA00022692"/>
    </source>
</evidence>
<proteinExistence type="inferred from homology"/>
<protein>
    <recommendedName>
        <fullName evidence="19">Piezo-type mechanosensitive ion channel component</fullName>
    </recommendedName>
</protein>
<keyword evidence="8 11" id="KW-0472">Membrane</keyword>
<dbReference type="Pfam" id="PF15917">
    <property type="entry name" value="Piezo_TM25-28"/>
    <property type="match status" value="1"/>
</dbReference>
<feature type="transmembrane region" description="Helical" evidence="11">
    <location>
        <begin position="1698"/>
        <end position="1716"/>
    </location>
</feature>
<dbReference type="InterPro" id="IPR027272">
    <property type="entry name" value="Piezo"/>
</dbReference>
<dbReference type="Proteomes" id="UP001501940">
    <property type="component" value="Chromosome 8"/>
</dbReference>
<feature type="compositionally biased region" description="Acidic residues" evidence="10">
    <location>
        <begin position="1074"/>
        <end position="1084"/>
    </location>
</feature>
<feature type="transmembrane region" description="Helical" evidence="11">
    <location>
        <begin position="744"/>
        <end position="766"/>
    </location>
</feature>
<dbReference type="InterPro" id="IPR056770">
    <property type="entry name" value="Piezo_THU9_anchor"/>
</dbReference>
<feature type="transmembrane region" description="Helical" evidence="11">
    <location>
        <begin position="528"/>
        <end position="554"/>
    </location>
</feature>
<feature type="domain" description="Piezo transmembrane helical unit" evidence="14">
    <location>
        <begin position="1346"/>
        <end position="1469"/>
    </location>
</feature>
<evidence type="ECO:0000259" key="16">
    <source>
        <dbReference type="Pfam" id="PF24874"/>
    </source>
</evidence>
<dbReference type="Pfam" id="PF24874">
    <property type="entry name" value="Piezo_THU9_anchor"/>
    <property type="match status" value="1"/>
</dbReference>
<evidence type="ECO:0000256" key="4">
    <source>
        <dbReference type="ARBA" id="ARBA00022475"/>
    </source>
</evidence>
<keyword evidence="7" id="KW-0406">Ion transport</keyword>
<feature type="transmembrane region" description="Helical" evidence="11">
    <location>
        <begin position="1668"/>
        <end position="1686"/>
    </location>
</feature>
<sequence>MVSKRGFSELSKNHLQHHPSVCLISAHIISNDVMQGGKKPVRFGLTCHAVYICPGITLPSLTSGVYFGAFLGLVWWWVFSRSITMLIFSSLCVMMAIFSGGHLLALYLYQLPLSQQLIPPDDVYARLFGMTGVIRTSSSYPHSLGLHPHVSWPDFINPLVLLLLYYTLVALLHKWVHITEEIWSITYNNWLTFTLLVWSCIIWMMRDRRRYAMMSAPFLAIYGTILVVLGFLSGLRLSRAELYPGLPPAVIVDFDLNSYHPAPCVHLGAKVSPPSPLVAMLISGVKGMLVKYWILFCCSMFFVVSFSGKDHCVLCQTRYDVWRRLLKTFWAVVVGYSMVVLIAIYMYQFRSVSSLFRQIMGMSEEGLRDLGLERYDTVELFARILLPAAFLLACILQLHYFNADFLTLTDLDDVPVRQASRKSAVIECLCAPSQSLSAVNHLCGMKACEGTDGRWEKSGDSGQRWTAAVPRERTASRRPEIHSREDKWIVIVDRASLLLIQTLSGLYRLQELCWRLLELHSLKIVSSGIIWVSLQEVSLMNSLFLVLWVFALPFPRLRPLASSISAVWACVMVVCKMFYQLKVIKPLDYSSNCTAGNLVELLRRSILYVEPVDPIYWCGALRKCEGRILPCLRNHLMVLGLLVFEATIHRHQLYYRLHNDLKPPPFSIIFQGITRQHLDHGILPCIKYFINFFYYKFGLEISLIVAVNVIGQRMDFYALFHSCALLAVLSRRRRKAIGEVWPKYCCFTAGLMVLQYLLCIGIPPALCVDYPWRTALEPLTSNVIKWFYMPDFAMRPDPMFIFYDHLLLLCSSLQWQVFEEENRAAVRLLAGDNVEISRSLDPCSFNQFIPVDNFLHCRCYLDMVKVFVFSYFFWLVLCLIFITGTTRINIFCLGYLVACFYFMLFGGSVLMQPVRYILRLWDWLIGYTCFVIAMKNLLSLGACAYLDSLLKNSCWLIQAFSMFCTIKGYDVPDPDDECELPEGEAGIVWDAICFTVLLAQRRVFLSYYFLYVVSDLKSSKILASRGAELFEAKVKKLVAARLEMEKKSVETLKKHFLILFNSVENNCGYHLFESDSEEEEEEVRGEEKKEEEKPPKKKSAFQVRDETNNRLKRELFCTLKHKQTTFIVAEMPKKQPQNGQKSSENVFSLTENILQRVISTLKFGWVFVQSLLDDLTEGLNSFCKDSRGISKVLHFERALLNQQQKKVRGRICEGFAPHKEEQEEENDEKDSEGDRKQEQEQEEEEKEEQQDNAEVEKDEQTEQREEDECVKYPECTSLELREIDEEKGLDLPDSPRPLSQETRNLTASELLLNKMFENDEISESDRFFVTLPRPLKLLFALYNTMVSKSEMLCYFVIILNHIVSASFLSLILPILIFLWAMLSVPRPTKRFWMTAIIYTELTVVVKYFFQFGFFPWTTSAYRGINAERPFALPNIIGVEKKDGYVLFDLIQLLALFFHRSILKCHGLWDNKEVEMPDFFKKMKKKVDKKKMTGGDKTGSKDKPSRRLKFLPFQASTSSLFCRQKRGESAESVGEYSEKCPCSLVIPLTRKQRIRQQVRERMLQAKAAVIEVGLHIYLPIRQFFYDIIHPEYSPVCDVYALMFLIDVVNFIVTIYGYWAFGKYSAAADITESLSEDQVPEAFLVMLLMQFGTMIVDRALYLKKSLMGKCVFQVVLVFGIHFWMFFILPGVTERRFNRNPVAQLWYFVKCIYFGLSAYQIKCGYPNRILGNFLTKNYNYLNLFLFQGFRMVPFLTELRAVMDWVWTDTTLSLSSWICVEDIYANIFILKCWRESEKKYPHPPGQKKKKVVKYGMGGFIIFALISIIWFPLLFMSLVQSAAGVTNPPVDVSIQLSIAGYEPLFSMSAQDQNCLNVKSIMLFVVQYQTFSKHCNGNLIPFMTSLPSFQSAMQFIMNYFAEDIIVAKIKSDASLLWSISPASRAAMIQDCFIANITYGGLRTPKRIHLGSPSVLFLFSFSEVFRFNSTPACRPSDLSERPDLQTLAFFRPMSIKLQQVNKTSEKDADQWWVVEECSPVLTSAEHKCHSIEIVVFSDKVSPSSLGFLAGHGIVGLYMSVVLVIGKFVREFFNGISRSIMFEELPCVDRVLKLCTDIFVVRETGEMELEETLFEKLIFLYRSPETMIKMTREKKDS</sequence>
<dbReference type="GO" id="GO:0005886">
    <property type="term" value="C:plasma membrane"/>
    <property type="evidence" value="ECO:0007669"/>
    <property type="project" value="UniProtKB-SubCell"/>
</dbReference>
<feature type="transmembrane region" description="Helical" evidence="11">
    <location>
        <begin position="1770"/>
        <end position="1789"/>
    </location>
</feature>
<feature type="transmembrane region" description="Helical" evidence="11">
    <location>
        <begin position="863"/>
        <end position="882"/>
    </location>
</feature>
<feature type="region of interest" description="Disordered" evidence="10">
    <location>
        <begin position="1215"/>
        <end position="1269"/>
    </location>
</feature>
<feature type="transmembrane region" description="Helical" evidence="11">
    <location>
        <begin position="923"/>
        <end position="942"/>
    </location>
</feature>
<feature type="transmembrane region" description="Helical" evidence="11">
    <location>
        <begin position="155"/>
        <end position="173"/>
    </location>
</feature>
<evidence type="ECO:0000256" key="3">
    <source>
        <dbReference type="ARBA" id="ARBA00022448"/>
    </source>
</evidence>
<feature type="transmembrane region" description="Helical" evidence="11">
    <location>
        <begin position="1737"/>
        <end position="1758"/>
    </location>
</feature>
<evidence type="ECO:0000256" key="6">
    <source>
        <dbReference type="ARBA" id="ARBA00022989"/>
    </source>
</evidence>
<feature type="transmembrane region" description="Helical" evidence="11">
    <location>
        <begin position="888"/>
        <end position="911"/>
    </location>
</feature>
<dbReference type="Pfam" id="PF12166">
    <property type="entry name" value="Piezo_cap"/>
    <property type="match status" value="2"/>
</dbReference>
<dbReference type="InterPro" id="IPR031805">
    <property type="entry name" value="Piezo_TM25-28"/>
</dbReference>
<keyword evidence="6 11" id="KW-1133">Transmembrane helix</keyword>
<evidence type="ECO:0000256" key="7">
    <source>
        <dbReference type="ARBA" id="ARBA00023065"/>
    </source>
</evidence>
<feature type="transmembrane region" description="Helical" evidence="11">
    <location>
        <begin position="185"/>
        <end position="205"/>
    </location>
</feature>
<feature type="compositionally biased region" description="Acidic residues" evidence="10">
    <location>
        <begin position="1222"/>
        <end position="1231"/>
    </location>
</feature>
<feature type="domain" description="Piezo non-specific cation channel cap" evidence="12">
    <location>
        <begin position="1992"/>
        <end position="2145"/>
    </location>
</feature>
<reference evidence="17" key="2">
    <citation type="submission" date="2025-08" db="UniProtKB">
        <authorList>
            <consortium name="Ensembl"/>
        </authorList>
    </citation>
    <scope>IDENTIFICATION</scope>
</reference>
<evidence type="ECO:0000259" key="13">
    <source>
        <dbReference type="Pfam" id="PF15917"/>
    </source>
</evidence>
<dbReference type="GO" id="GO:0008381">
    <property type="term" value="F:mechanosensitive monoatomic ion channel activity"/>
    <property type="evidence" value="ECO:0007669"/>
    <property type="project" value="InterPro"/>
</dbReference>
<evidence type="ECO:0000256" key="10">
    <source>
        <dbReference type="SAM" id="MobiDB-lite"/>
    </source>
</evidence>
<organism evidence="17 18">
    <name type="scientific">Amphiprion ocellaris</name>
    <name type="common">Clown anemonefish</name>
    <dbReference type="NCBI Taxonomy" id="80972"/>
    <lineage>
        <taxon>Eukaryota</taxon>
        <taxon>Metazoa</taxon>
        <taxon>Chordata</taxon>
        <taxon>Craniata</taxon>
        <taxon>Vertebrata</taxon>
        <taxon>Euteleostomi</taxon>
        <taxon>Actinopterygii</taxon>
        <taxon>Neopterygii</taxon>
        <taxon>Teleostei</taxon>
        <taxon>Neoteleostei</taxon>
        <taxon>Acanthomorphata</taxon>
        <taxon>Ovalentaria</taxon>
        <taxon>Pomacentridae</taxon>
        <taxon>Amphiprion</taxon>
    </lineage>
</organism>
<feature type="region of interest" description="Disordered" evidence="10">
    <location>
        <begin position="1074"/>
        <end position="1104"/>
    </location>
</feature>
<feature type="transmembrane region" description="Helical" evidence="11">
    <location>
        <begin position="1597"/>
        <end position="1620"/>
    </location>
</feature>
<evidence type="ECO:0000256" key="9">
    <source>
        <dbReference type="ARBA" id="ARBA00023303"/>
    </source>
</evidence>
<name>A0AAQ5Y608_AMPOC</name>
<feature type="transmembrane region" description="Helical" evidence="11">
    <location>
        <begin position="328"/>
        <end position="347"/>
    </location>
</feature>
<dbReference type="Pfam" id="PF24871">
    <property type="entry name" value="Piezo_TM1-24"/>
    <property type="match status" value="3"/>
</dbReference>
<reference evidence="17" key="3">
    <citation type="submission" date="2025-09" db="UniProtKB">
        <authorList>
            <consortium name="Ensembl"/>
        </authorList>
    </citation>
    <scope>IDENTIFICATION</scope>
</reference>
<reference evidence="17 18" key="1">
    <citation type="submission" date="2022-01" db="EMBL/GenBank/DDBJ databases">
        <title>A chromosome-scale genome assembly of the false clownfish, Amphiprion ocellaris.</title>
        <authorList>
            <person name="Ryu T."/>
        </authorList>
    </citation>
    <scope>NUCLEOTIDE SEQUENCE [LARGE SCALE GENOMIC DNA]</scope>
</reference>
<dbReference type="Ensembl" id="ENSAOCT00000045002.1">
    <property type="protein sequence ID" value="ENSAOCP00000048269.1"/>
    <property type="gene ID" value="ENSAOCG00000029207.1"/>
</dbReference>
<accession>A0AAQ5Y608</accession>
<feature type="transmembrane region" description="Helical" evidence="11">
    <location>
        <begin position="1391"/>
        <end position="1409"/>
    </location>
</feature>
<evidence type="ECO:0000313" key="17">
    <source>
        <dbReference type="Ensembl" id="ENSAOCP00000048269.1"/>
    </source>
</evidence>
<evidence type="ECO:0000256" key="2">
    <source>
        <dbReference type="ARBA" id="ARBA00007821"/>
    </source>
</evidence>
<dbReference type="InterPro" id="IPR056768">
    <property type="entry name" value="THU_Piezo"/>
</dbReference>
<evidence type="ECO:0000259" key="15">
    <source>
        <dbReference type="Pfam" id="PF24871"/>
    </source>
</evidence>
<feature type="compositionally biased region" description="Basic and acidic residues" evidence="10">
    <location>
        <begin position="1254"/>
        <end position="1263"/>
    </location>
</feature>
<keyword evidence="3" id="KW-0813">Transport</keyword>
<feature type="compositionally biased region" description="Acidic residues" evidence="10">
    <location>
        <begin position="1240"/>
        <end position="1253"/>
    </location>
</feature>
<evidence type="ECO:0000256" key="1">
    <source>
        <dbReference type="ARBA" id="ARBA00004651"/>
    </source>
</evidence>
<feature type="transmembrane region" description="Helical" evidence="11">
    <location>
        <begin position="61"/>
        <end position="79"/>
    </location>
</feature>
<feature type="transmembrane region" description="Helical" evidence="11">
    <location>
        <begin position="86"/>
        <end position="109"/>
    </location>
</feature>
<keyword evidence="18" id="KW-1185">Reference proteome</keyword>
<feature type="transmembrane region" description="Helical" evidence="11">
    <location>
        <begin position="289"/>
        <end position="308"/>
    </location>
</feature>
<feature type="transmembrane region" description="Helical" evidence="11">
    <location>
        <begin position="211"/>
        <end position="232"/>
    </location>
</feature>
<feature type="domain" description="Piezo TM25-28" evidence="13">
    <location>
        <begin position="842"/>
        <end position="1055"/>
    </location>
</feature>
<feature type="compositionally biased region" description="Basic and acidic residues" evidence="10">
    <location>
        <begin position="1085"/>
        <end position="1094"/>
    </location>
</feature>
<keyword evidence="9" id="KW-0407">Ion channel</keyword>
<feature type="transmembrane region" description="Helical" evidence="11">
    <location>
        <begin position="2058"/>
        <end position="2081"/>
    </location>
</feature>
<feature type="transmembrane region" description="Helical" evidence="11">
    <location>
        <begin position="1810"/>
        <end position="1834"/>
    </location>
</feature>
<dbReference type="Pfam" id="PF23188">
    <property type="entry name" value="THU_Piezo1"/>
    <property type="match status" value="1"/>
</dbReference>
<evidence type="ECO:0000259" key="14">
    <source>
        <dbReference type="Pfam" id="PF23188"/>
    </source>
</evidence>
<dbReference type="GeneTree" id="ENSGT00940000164142"/>
<evidence type="ECO:0000256" key="8">
    <source>
        <dbReference type="ARBA" id="ARBA00023136"/>
    </source>
</evidence>
<feature type="transmembrane region" description="Helical" evidence="11">
    <location>
        <begin position="692"/>
        <end position="710"/>
    </location>
</feature>
<evidence type="ECO:0008006" key="19">
    <source>
        <dbReference type="Google" id="ProtNLM"/>
    </source>
</evidence>
<comment type="similarity">
    <text evidence="2">Belongs to the PIEZO (TC 1.A.75) family.</text>
</comment>
<dbReference type="InterPro" id="IPR056769">
    <property type="entry name" value="Piezo_TM1-24"/>
</dbReference>
<feature type="region of interest" description="Disordered" evidence="10">
    <location>
        <begin position="1283"/>
        <end position="1302"/>
    </location>
</feature>
<comment type="subcellular location">
    <subcellularLocation>
        <location evidence="1">Cell membrane</location>
        <topology evidence="1">Multi-pass membrane protein</topology>
    </subcellularLocation>
</comment>
<feature type="domain" description="Piezo THU9 and anchor" evidence="16">
    <location>
        <begin position="1596"/>
        <end position="1832"/>
    </location>
</feature>
<keyword evidence="4" id="KW-1003">Cell membrane</keyword>
<evidence type="ECO:0000259" key="12">
    <source>
        <dbReference type="Pfam" id="PF12166"/>
    </source>
</evidence>
<feature type="domain" description="Piezo non-specific cation channel cap" evidence="12">
    <location>
        <begin position="1903"/>
        <end position="1944"/>
    </location>
</feature>
<feature type="transmembrane region" description="Helical" evidence="11">
    <location>
        <begin position="560"/>
        <end position="579"/>
    </location>
</feature>
<dbReference type="InterPro" id="IPR031334">
    <property type="entry name" value="Piezo_cap_dom"/>
</dbReference>
<feature type="domain" description="Piezo TM1-24" evidence="15">
    <location>
        <begin position="49"/>
        <end position="177"/>
    </location>
</feature>